<sequence length="556" mass="59423">MSEPLTRARAYAHAHSHAPLPSRLDRVPTAGVITLFVLLLALLLHQQRRRHPLANLPGPRRTSLLLGNAGELLLSGEPGAAAARWFAAHGSTVAYASLLGTRGVATTDLAALAHITRSAYDFVKPRNANALLASILGDGVLTAEGAAHRGQRRVLNPAFGGGAVRAFVPAFLGATHALAHKWEGVVERGEGGAYTLAEEDKVAGSAKIDVLAGISALTLDILGTTVFGVEFGALADARHELAQAYADQARAAYRLDPLALAETQWAVLKLIPSKRRRTVQRAHATAARVGAALLADARAAGTDGESRKDLLSLLLRANTDPELRPDQRLTDDEVLAQMTTFLFAGHETTAGVLAFALRRLATEPGVQDALWAEVAAAPEDPDHLAALPYLDGFVREVLRLDGPVTEILREPARDVVLPLSEPVLGRDGTLLSSIHLRKGDEVYIPIYSVNRSEAVWGPDAGEFKPARHAAAPGAKVPGVWGNLLSFYGGTRNCIGHRFAVMEIKAVLFVLVRAFVFAPLPSAPRVKRDWMIVVRPVVEGEEGYGPQMPLLVTPRGE</sequence>
<dbReference type="PRINTS" id="PR00385">
    <property type="entry name" value="P450"/>
</dbReference>
<comment type="cofactor">
    <cofactor evidence="1">
        <name>heme</name>
        <dbReference type="ChEBI" id="CHEBI:30413"/>
    </cofactor>
</comment>
<evidence type="ECO:0000256" key="3">
    <source>
        <dbReference type="ARBA" id="ARBA00010617"/>
    </source>
</evidence>
<organism evidence="9 10">
    <name type="scientific">Vanrija albida</name>
    <dbReference type="NCBI Taxonomy" id="181172"/>
    <lineage>
        <taxon>Eukaryota</taxon>
        <taxon>Fungi</taxon>
        <taxon>Dikarya</taxon>
        <taxon>Basidiomycota</taxon>
        <taxon>Agaricomycotina</taxon>
        <taxon>Tremellomycetes</taxon>
        <taxon>Trichosporonales</taxon>
        <taxon>Trichosporonaceae</taxon>
        <taxon>Vanrija</taxon>
    </lineage>
</organism>
<dbReference type="Proteomes" id="UP001565368">
    <property type="component" value="Unassembled WGS sequence"/>
</dbReference>
<dbReference type="RefSeq" id="XP_069206210.1">
    <property type="nucleotide sequence ID" value="XM_069356369.1"/>
</dbReference>
<dbReference type="GeneID" id="95989005"/>
<comment type="pathway">
    <text evidence="2">Secondary metabolite biosynthesis.</text>
</comment>
<name>A0ABR3PUY7_9TREE</name>
<keyword evidence="4" id="KW-0349">Heme</keyword>
<proteinExistence type="inferred from homology"/>
<keyword evidence="7" id="KW-0408">Iron</keyword>
<comment type="similarity">
    <text evidence="3">Belongs to the cytochrome P450 family.</text>
</comment>
<dbReference type="InterPro" id="IPR002403">
    <property type="entry name" value="Cyt_P450_E_grp-IV"/>
</dbReference>
<dbReference type="InterPro" id="IPR050121">
    <property type="entry name" value="Cytochrome_P450_monoxygenase"/>
</dbReference>
<evidence type="ECO:0000256" key="1">
    <source>
        <dbReference type="ARBA" id="ARBA00001971"/>
    </source>
</evidence>
<dbReference type="EMBL" id="JBBXJM010000006">
    <property type="protein sequence ID" value="KAL1406266.1"/>
    <property type="molecule type" value="Genomic_DNA"/>
</dbReference>
<evidence type="ECO:0000256" key="2">
    <source>
        <dbReference type="ARBA" id="ARBA00005179"/>
    </source>
</evidence>
<dbReference type="InterPro" id="IPR001128">
    <property type="entry name" value="Cyt_P450"/>
</dbReference>
<evidence type="ECO:0008006" key="11">
    <source>
        <dbReference type="Google" id="ProtNLM"/>
    </source>
</evidence>
<protein>
    <recommendedName>
        <fullName evidence="11">Cytochrome P450</fullName>
    </recommendedName>
</protein>
<accession>A0ABR3PUY7</accession>
<gene>
    <name evidence="9" type="ORF">Q8F55_007962</name>
</gene>
<evidence type="ECO:0000313" key="10">
    <source>
        <dbReference type="Proteomes" id="UP001565368"/>
    </source>
</evidence>
<keyword evidence="10" id="KW-1185">Reference proteome</keyword>
<evidence type="ECO:0000256" key="7">
    <source>
        <dbReference type="ARBA" id="ARBA00023004"/>
    </source>
</evidence>
<evidence type="ECO:0000256" key="5">
    <source>
        <dbReference type="ARBA" id="ARBA00022723"/>
    </source>
</evidence>
<dbReference type="Gene3D" id="1.10.630.10">
    <property type="entry name" value="Cytochrome P450"/>
    <property type="match status" value="1"/>
</dbReference>
<evidence type="ECO:0000256" key="4">
    <source>
        <dbReference type="ARBA" id="ARBA00022617"/>
    </source>
</evidence>
<evidence type="ECO:0000256" key="8">
    <source>
        <dbReference type="ARBA" id="ARBA00023033"/>
    </source>
</evidence>
<dbReference type="Pfam" id="PF00067">
    <property type="entry name" value="p450"/>
    <property type="match status" value="1"/>
</dbReference>
<reference evidence="9 10" key="1">
    <citation type="submission" date="2023-08" db="EMBL/GenBank/DDBJ databases">
        <title>Annotated Genome Sequence of Vanrija albida AlHP1.</title>
        <authorList>
            <person name="Herzog R."/>
        </authorList>
    </citation>
    <scope>NUCLEOTIDE SEQUENCE [LARGE SCALE GENOMIC DNA]</scope>
    <source>
        <strain evidence="9 10">AlHP1</strain>
    </source>
</reference>
<keyword evidence="5" id="KW-0479">Metal-binding</keyword>
<keyword evidence="6" id="KW-0560">Oxidoreductase</keyword>
<dbReference type="PANTHER" id="PTHR24305">
    <property type="entry name" value="CYTOCHROME P450"/>
    <property type="match status" value="1"/>
</dbReference>
<dbReference type="PRINTS" id="PR00465">
    <property type="entry name" value="EP450IV"/>
</dbReference>
<dbReference type="SUPFAM" id="SSF48264">
    <property type="entry name" value="Cytochrome P450"/>
    <property type="match status" value="1"/>
</dbReference>
<keyword evidence="8" id="KW-0503">Monooxygenase</keyword>
<comment type="caution">
    <text evidence="9">The sequence shown here is derived from an EMBL/GenBank/DDBJ whole genome shotgun (WGS) entry which is preliminary data.</text>
</comment>
<evidence type="ECO:0000313" key="9">
    <source>
        <dbReference type="EMBL" id="KAL1406266.1"/>
    </source>
</evidence>
<dbReference type="PANTHER" id="PTHR24305:SF166">
    <property type="entry name" value="CYTOCHROME P450 12A4, MITOCHONDRIAL-RELATED"/>
    <property type="match status" value="1"/>
</dbReference>
<evidence type="ECO:0000256" key="6">
    <source>
        <dbReference type="ARBA" id="ARBA00023002"/>
    </source>
</evidence>
<dbReference type="InterPro" id="IPR036396">
    <property type="entry name" value="Cyt_P450_sf"/>
</dbReference>